<dbReference type="Proteomes" id="UP000323856">
    <property type="component" value="Unassembled WGS sequence"/>
</dbReference>
<organism evidence="2 3">
    <name type="scientific">Paeniglutamicibacter gangotriensis</name>
    <dbReference type="NCBI Taxonomy" id="254787"/>
    <lineage>
        <taxon>Bacteria</taxon>
        <taxon>Bacillati</taxon>
        <taxon>Actinomycetota</taxon>
        <taxon>Actinomycetes</taxon>
        <taxon>Micrococcales</taxon>
        <taxon>Micrococcaceae</taxon>
        <taxon>Paeniglutamicibacter</taxon>
    </lineage>
</organism>
<protein>
    <submittedName>
        <fullName evidence="2">Uncharacterized protein</fullName>
    </submittedName>
</protein>
<dbReference type="AlphaFoldDB" id="A0A5B0EJ15"/>
<evidence type="ECO:0000313" key="2">
    <source>
        <dbReference type="EMBL" id="KAA0979037.1"/>
    </source>
</evidence>
<keyword evidence="1" id="KW-1133">Transmembrane helix</keyword>
<sequence length="111" mass="12040">MALTVRNNDRLATMMWQIPAGSNTAGIGKLRWLDAPGVDQELPATIDPDGDVSSFGRTVMKGRIIMTPGHETLIITAFAMIGLLSILTFSMVARYRKAHNDHVESSAEQAA</sequence>
<evidence type="ECO:0000313" key="3">
    <source>
        <dbReference type="Proteomes" id="UP000323856"/>
    </source>
</evidence>
<proteinExistence type="predicted"/>
<comment type="caution">
    <text evidence="2">The sequence shown here is derived from an EMBL/GenBank/DDBJ whole genome shotgun (WGS) entry which is preliminary data.</text>
</comment>
<dbReference type="OrthoDB" id="9943482at2"/>
<name>A0A5B0EJ15_9MICC</name>
<keyword evidence="1" id="KW-0472">Membrane</keyword>
<feature type="transmembrane region" description="Helical" evidence="1">
    <location>
        <begin position="73"/>
        <end position="93"/>
    </location>
</feature>
<dbReference type="RefSeq" id="WP_149618825.1">
    <property type="nucleotide sequence ID" value="NZ_JBITUG010000025.1"/>
</dbReference>
<keyword evidence="1" id="KW-0812">Transmembrane</keyword>
<evidence type="ECO:0000256" key="1">
    <source>
        <dbReference type="SAM" id="Phobius"/>
    </source>
</evidence>
<accession>A0A5B0EJ15</accession>
<dbReference type="EMBL" id="VOBL01000003">
    <property type="protein sequence ID" value="KAA0979037.1"/>
    <property type="molecule type" value="Genomic_DNA"/>
</dbReference>
<gene>
    <name evidence="2" type="ORF">FQ154_04630</name>
</gene>
<reference evidence="2 3" key="1">
    <citation type="submission" date="2019-07" db="EMBL/GenBank/DDBJ databases">
        <title>Analysis of the biochemical properties, biological activity and biotechnological potential of siderophores and biosurfactants produced by Antarctic psychrotolerant bacteria.</title>
        <authorList>
            <person name="Styczynski M."/>
            <person name="Krucon T."/>
            <person name="Decewicz P."/>
            <person name="Dziewit L."/>
        </authorList>
    </citation>
    <scope>NUCLEOTIDE SEQUENCE [LARGE SCALE GENOMIC DNA]</scope>
    <source>
        <strain evidence="2 3">ANT_H27</strain>
    </source>
</reference>